<evidence type="ECO:0000313" key="1">
    <source>
        <dbReference type="EMBL" id="ERL52029.1"/>
    </source>
</evidence>
<organism evidence="1 2">
    <name type="scientific">Halomonas huangheensis</name>
    <dbReference type="NCBI Taxonomy" id="1178482"/>
    <lineage>
        <taxon>Bacteria</taxon>
        <taxon>Pseudomonadati</taxon>
        <taxon>Pseudomonadota</taxon>
        <taxon>Gammaproteobacteria</taxon>
        <taxon>Oceanospirillales</taxon>
        <taxon>Halomonadaceae</taxon>
        <taxon>Halomonas</taxon>
    </lineage>
</organism>
<dbReference type="Proteomes" id="UP000019113">
    <property type="component" value="Unassembled WGS sequence"/>
</dbReference>
<gene>
    <name evidence="1" type="ORF">BJB45_08690</name>
</gene>
<protein>
    <submittedName>
        <fullName evidence="1">Uncharacterized protein</fullName>
    </submittedName>
</protein>
<accession>W1N959</accession>
<keyword evidence="2" id="KW-1185">Reference proteome</keyword>
<dbReference type="EMBL" id="AVBC01000019">
    <property type="protein sequence ID" value="ERL52029.1"/>
    <property type="molecule type" value="Genomic_DNA"/>
</dbReference>
<dbReference type="AlphaFoldDB" id="W1N959"/>
<reference evidence="1 2" key="1">
    <citation type="submission" date="2013-08" db="EMBL/GenBank/DDBJ databases">
        <title>draft genome of Halomonas huanghegensis, strain BJGMM-B45T.</title>
        <authorList>
            <person name="Miao C."/>
            <person name="Wan Y."/>
            <person name="Jin W."/>
        </authorList>
    </citation>
    <scope>NUCLEOTIDE SEQUENCE [LARGE SCALE GENOMIC DNA]</scope>
    <source>
        <strain evidence="1 2">BJGMM-B45</strain>
    </source>
</reference>
<comment type="caution">
    <text evidence="1">The sequence shown here is derived from an EMBL/GenBank/DDBJ whole genome shotgun (WGS) entry which is preliminary data.</text>
</comment>
<name>W1N959_9GAMM</name>
<evidence type="ECO:0000313" key="2">
    <source>
        <dbReference type="Proteomes" id="UP000019113"/>
    </source>
</evidence>
<proteinExistence type="predicted"/>
<sequence length="52" mass="6224">MLEVRQLFDHTSAEGSAVDSLAQDRGLSLKVFWNWHQRKRHVMEQYVMEHIL</sequence>